<comment type="function">
    <text evidence="10">Ubiquitin ligase protein which is a component of the N-end rule pathway. Recognizes and binds to proteins bearing specific N-terminal residues that are destabilizing according to the N-end rule, leading to their ubiquitination and subsequent degradation.</text>
</comment>
<dbReference type="EC" id="2.3.2.27" evidence="10"/>
<feature type="compositionally biased region" description="Basic residues" evidence="11">
    <location>
        <begin position="1566"/>
        <end position="1575"/>
    </location>
</feature>
<dbReference type="GO" id="GO:0016567">
    <property type="term" value="P:protein ubiquitination"/>
    <property type="evidence" value="ECO:0007669"/>
    <property type="project" value="UniProtKB-UniRule"/>
</dbReference>
<feature type="region of interest" description="Disordered" evidence="11">
    <location>
        <begin position="1269"/>
        <end position="1289"/>
    </location>
</feature>
<comment type="similarity">
    <text evidence="8 10">Belongs to the E3 ubiquitin-protein ligase UBR1-like family.</text>
</comment>
<feature type="zinc finger region" description="UBR-type" evidence="9">
    <location>
        <begin position="123"/>
        <end position="194"/>
    </location>
</feature>
<dbReference type="Gene3D" id="2.10.110.30">
    <property type="match status" value="1"/>
</dbReference>
<evidence type="ECO:0000256" key="6">
    <source>
        <dbReference type="ARBA" id="ARBA00022786"/>
    </source>
</evidence>
<feature type="region of interest" description="Disordered" evidence="11">
    <location>
        <begin position="1914"/>
        <end position="1939"/>
    </location>
</feature>
<feature type="compositionally biased region" description="Low complexity" evidence="11">
    <location>
        <begin position="303"/>
        <end position="312"/>
    </location>
</feature>
<name>A0AAV2Z7L9_9STRA</name>
<dbReference type="GO" id="GO:0005737">
    <property type="term" value="C:cytoplasm"/>
    <property type="evidence" value="ECO:0007669"/>
    <property type="project" value="TreeGrafter"/>
</dbReference>
<comment type="catalytic activity">
    <reaction evidence="1 10">
        <text>S-ubiquitinyl-[E2 ubiquitin-conjugating enzyme]-L-cysteine + [acceptor protein]-L-lysine = [E2 ubiquitin-conjugating enzyme]-L-cysteine + N(6)-ubiquitinyl-[acceptor protein]-L-lysine.</text>
        <dbReference type="EC" id="2.3.2.27"/>
    </reaction>
</comment>
<dbReference type="PROSITE" id="PS51157">
    <property type="entry name" value="ZF_UBR"/>
    <property type="match status" value="1"/>
</dbReference>
<dbReference type="Pfam" id="PF22960">
    <property type="entry name" value="WHD_UBR1"/>
    <property type="match status" value="1"/>
</dbReference>
<evidence type="ECO:0000256" key="2">
    <source>
        <dbReference type="ARBA" id="ARBA00004906"/>
    </source>
</evidence>
<dbReference type="FunFam" id="2.10.110.30:FF:000002">
    <property type="entry name" value="Putative e3 ubiquitin-protein ligase ubr3"/>
    <property type="match status" value="1"/>
</dbReference>
<protein>
    <recommendedName>
        <fullName evidence="10">E3 ubiquitin-protein ligase</fullName>
        <ecNumber evidence="10">2.3.2.27</ecNumber>
    </recommendedName>
</protein>
<feature type="region of interest" description="Disordered" evidence="11">
    <location>
        <begin position="257"/>
        <end position="315"/>
    </location>
</feature>
<evidence type="ECO:0000256" key="4">
    <source>
        <dbReference type="ARBA" id="ARBA00022723"/>
    </source>
</evidence>
<proteinExistence type="inferred from homology"/>
<accession>A0AAV2Z7L9</accession>
<dbReference type="EMBL" id="DAKRPA010000050">
    <property type="protein sequence ID" value="DBA01308.1"/>
    <property type="molecule type" value="Genomic_DNA"/>
</dbReference>
<comment type="caution">
    <text evidence="13">The sequence shown here is derived from an EMBL/GenBank/DDBJ whole genome shotgun (WGS) entry which is preliminary data.</text>
</comment>
<feature type="domain" description="UBR-type" evidence="12">
    <location>
        <begin position="123"/>
        <end position="194"/>
    </location>
</feature>
<reference evidence="13" key="1">
    <citation type="submission" date="2022-11" db="EMBL/GenBank/DDBJ databases">
        <authorList>
            <person name="Morgan W.R."/>
            <person name="Tartar A."/>
        </authorList>
    </citation>
    <scope>NUCLEOTIDE SEQUENCE</scope>
    <source>
        <strain evidence="13">ARSEF 373</strain>
    </source>
</reference>
<evidence type="ECO:0000259" key="12">
    <source>
        <dbReference type="PROSITE" id="PS51157"/>
    </source>
</evidence>
<dbReference type="GO" id="GO:0071596">
    <property type="term" value="P:ubiquitin-dependent protein catabolic process via the N-end rule pathway"/>
    <property type="evidence" value="ECO:0007669"/>
    <property type="project" value="UniProtKB-UniRule"/>
</dbReference>
<dbReference type="InterPro" id="IPR003769">
    <property type="entry name" value="ClpS_core"/>
</dbReference>
<keyword evidence="14" id="KW-1185">Reference proteome</keyword>
<keyword evidence="5 10" id="KW-0863">Zinc-finger</keyword>
<feature type="compositionally biased region" description="Polar residues" evidence="11">
    <location>
        <begin position="257"/>
        <end position="273"/>
    </location>
</feature>
<sequence>MAALRGKKKAPAGSAKRKVSDKTSSTTTATASPHKRPAKQRAEARSLDAAAAFCSSEENLVQLMQFMLHASLRLQTLPFKTTPGASSVAQTCNTLLTAFWGGKERQLNATQILSKLSRTARKSVCGGIFTADEIAYSCRNCQVDSTCVICKDCFLHSDHTGHDVYFQRTTAGSSCDCGDVQAWKKSGFCTRHPGNDGDGRASSKHLLPKSLSLTAPAIIETIVDFIYQVFLAIDQGFELAECCELLTKDIPPNIVSELTTGDTNKSSDSTRTLTGGAPTVPRTRNPRPERRRGRNQAPPPPSSRSATPPSSKSGDESVVSFAIRLHNDDVHSFPQIINALIQVLECPKQNATKVADTAHDHGQAAVSKRALVECIGNVGNGIRKTLNVSLSPLWLDKQLEYVKEALQWLHFISGTSDGLSELIGDALCKERSTVLRACETFSTELPESLDLESVMKHRSSKLHPSAVELFSMFVKEGKQELRSWAQEQEDAQRELFHFSTNDSVPSAVTDELHCNNVFIEAMIREVVLSPAYQRNECVRDGVQAVTRVFFKSTSDHPTSTSTALRLLVERDCVMARGTVELSHSLLREQLLERGFRRAMTETYLLSYKSMTESFLKGLGNSSESIMDFGVQFFTVPNLVKKYTRREAEANPGRPNIMSELLNALHMVLKAAVDPKTQRLNVDHPAINSQKYKHCIDNIEYVLNIGSIPNELVCDAQNRNVWLDCLRILQNGDIQVRRRIDESHVEFESDRWLSMFNLGIRIHTIFSYAWTGFTKAELDARKTSIFSVFQPIIDEVIGDSINFNSRVPRKDMLAVGDIPGTTLESEVVSLMKSHKFDVAAQPTSLHIPLHRFLSSSLRHICIYKSEFSSSIESEGFLKLFGLHNLPIDNSMELIELPLRSLVMASQIHANMWRRNGDESMLAQIYNYSALPYCVHYRDSDVFLMQIGCLMVGPEVLLAKMVDHYQLCSYFLCQSDSPINDQQKKIASHIGFTPLEDGIDEQQLLAMLEEFLRLIIVVGTSLPSATGSAYEDAFLVEEMLQQLCAKPCSFSRLLDIAVLPTGQDDISISRLEGALSKVSNFVPPSGLDAGRYELKDGMLEHYNPYYLHLTREAHEQARDQWTSFRKTRYLKQNKSEEPKAPLKAAPRPVKFLEPVMQLLTCRGTVSIVQVVLWRLVRAGAHAPASSNVSDAVISTCLHLLAHGVHTATDQSAAFWSLLCERRSATDDLAVVHLLVKLLEKKATLLDSEQSETIEWLLWKMKQIPKCSSAIQDLQRQENRSTNGGDSSKAAALSLDERKAAARKRALEAMAKQQAAFQAMMSIEDDESDNDDGESKDDASSVEEGPSSKLGKRKGSGAEAEDEQKRQRVETQVARKCILCHDSSKQEEMGMVAYVHQSTVLCGAFRPGRQEALTPEGEQTRKRLKTLLEKMELCSGGVSETDMETSPSIMPLSAPFPEWYMDAPLDDALSLDMEFPDAPPPRHIRMQPPNARERRNENIFGGEFLESDDELQMLQGVLELPETTQSYPLDAEDVAEAEQAEHDVARPRAIRRRRHLSIDSETDEDGPARPHHHTHSHRLPPGFAERNQVAKLFLTPCGLHVRTCQHAVHMQCLEGYITSLHDKAIRGEEFDGSQAIDPDSAMTQFLCPLCKTLCNFLIPASDPAGEQVEDVSSTALVAKGSKWFDVVKQHSDIPTWFRVVMGRDGNYGGNLENHDLWRYYFEETLWEPHGSLEKGAPYLWSACAFSLASFLEVLDEEHRSHSSPQSSFDPLVDTFPQALEKELSSLSAITKFCRWSFSLLEHSSDAKVIWETAKRCCPIHKESKREYRKFTKVLGSIDACVRGTILGLLVADTFTAFVVSSVIAVNESIVAQSIPVFSVADILQRLYAEFFEQKQSNDTSLFQDKYTLLETEVLEKQDEAPKPESGRVTRSGKSIAKTDLSSTKSDARKASISAIESMIKKLSDDQSTQSSDEISALTIMKRMLTSDSSEQLKAVGLKDFSTRLQRIIKLNSVLVRRMKLFWKCLRHEDDAPSFVSEPAAIVAPSLREIANTPEQMLDQIWHWCVDRLNSKTHLGIATSGDNCEHTDGCSEAYVASMFILRDTLSTPRLVELPVQYDELYSHFVGKKCNRCDKVPAEPGLCLVCGEYLCCGDSCCTRPYITHGPAVGECTRHAAECGGGVGIVLLLDQCRVALIGGSMAAYFPCPYVDAHGEEDIGLQRGRPLRLDSARYRYLESLWVNHRLFSEVSRQRNQRDPQHTINFSYL</sequence>
<dbReference type="GO" id="GO:0008270">
    <property type="term" value="F:zinc ion binding"/>
    <property type="evidence" value="ECO:0007669"/>
    <property type="project" value="UniProtKB-UniRule"/>
</dbReference>
<dbReference type="InterPro" id="IPR039164">
    <property type="entry name" value="UBR1-like"/>
</dbReference>
<dbReference type="InterPro" id="IPR055194">
    <property type="entry name" value="UBR1-like_WH"/>
</dbReference>
<evidence type="ECO:0000313" key="14">
    <source>
        <dbReference type="Proteomes" id="UP001146120"/>
    </source>
</evidence>
<dbReference type="GO" id="GO:0000151">
    <property type="term" value="C:ubiquitin ligase complex"/>
    <property type="evidence" value="ECO:0007669"/>
    <property type="project" value="TreeGrafter"/>
</dbReference>
<comment type="pathway">
    <text evidence="2 10">Protein modification; protein ubiquitination.</text>
</comment>
<evidence type="ECO:0000256" key="9">
    <source>
        <dbReference type="PROSITE-ProRule" id="PRU00508"/>
    </source>
</evidence>
<feature type="compositionally biased region" description="Basic residues" evidence="11">
    <location>
        <begin position="1"/>
        <end position="19"/>
    </location>
</feature>
<dbReference type="Pfam" id="PF02207">
    <property type="entry name" value="zf-UBR"/>
    <property type="match status" value="1"/>
</dbReference>
<feature type="region of interest" description="Disordered" evidence="11">
    <location>
        <begin position="1322"/>
        <end position="1369"/>
    </location>
</feature>
<feature type="compositionally biased region" description="Acidic residues" evidence="11">
    <location>
        <begin position="1322"/>
        <end position="1332"/>
    </location>
</feature>
<evidence type="ECO:0000256" key="7">
    <source>
        <dbReference type="ARBA" id="ARBA00022833"/>
    </source>
</evidence>
<feature type="region of interest" description="Disordered" evidence="11">
    <location>
        <begin position="1"/>
        <end position="42"/>
    </location>
</feature>
<evidence type="ECO:0000313" key="13">
    <source>
        <dbReference type="EMBL" id="DBA01308.1"/>
    </source>
</evidence>
<dbReference type="PANTHER" id="PTHR21497">
    <property type="entry name" value="UBIQUITIN LIGASE E3 ALPHA-RELATED"/>
    <property type="match status" value="1"/>
</dbReference>
<feature type="compositionally biased region" description="Basic and acidic residues" evidence="11">
    <location>
        <begin position="1914"/>
        <end position="1924"/>
    </location>
</feature>
<dbReference type="InterPro" id="IPR044046">
    <property type="entry name" value="E3_ligase_UBR-like_C"/>
</dbReference>
<dbReference type="SMART" id="SM00396">
    <property type="entry name" value="ZnF_UBR1"/>
    <property type="match status" value="1"/>
</dbReference>
<reference evidence="13" key="2">
    <citation type="journal article" date="2023" name="Microbiol Resour">
        <title>Decontamination and Annotation of the Draft Genome Sequence of the Oomycete Lagenidium giganteum ARSEF 373.</title>
        <authorList>
            <person name="Morgan W.R."/>
            <person name="Tartar A."/>
        </authorList>
    </citation>
    <scope>NUCLEOTIDE SEQUENCE</scope>
    <source>
        <strain evidence="13">ARSEF 373</strain>
    </source>
</reference>
<gene>
    <name evidence="13" type="ORF">N0F65_001813</name>
</gene>
<feature type="compositionally biased region" description="Polar residues" evidence="11">
    <location>
        <begin position="1269"/>
        <end position="1283"/>
    </location>
</feature>
<keyword evidence="3 10" id="KW-0808">Transferase</keyword>
<keyword evidence="7 10" id="KW-0862">Zinc</keyword>
<feature type="compositionally biased region" description="Low complexity" evidence="11">
    <location>
        <begin position="23"/>
        <end position="32"/>
    </location>
</feature>
<dbReference type="SUPFAM" id="SSF54736">
    <property type="entry name" value="ClpS-like"/>
    <property type="match status" value="1"/>
</dbReference>
<evidence type="ECO:0000256" key="1">
    <source>
        <dbReference type="ARBA" id="ARBA00000900"/>
    </source>
</evidence>
<dbReference type="PANTHER" id="PTHR21497:SF24">
    <property type="entry name" value="E3 UBIQUITIN-PROTEIN LIGASE UBR1"/>
    <property type="match status" value="1"/>
</dbReference>
<dbReference type="InterPro" id="IPR014719">
    <property type="entry name" value="Ribosomal_bL12_C/ClpS-like"/>
</dbReference>
<dbReference type="Proteomes" id="UP001146120">
    <property type="component" value="Unassembled WGS sequence"/>
</dbReference>
<evidence type="ECO:0000256" key="10">
    <source>
        <dbReference type="RuleBase" id="RU366018"/>
    </source>
</evidence>
<feature type="region of interest" description="Disordered" evidence="11">
    <location>
        <begin position="1532"/>
        <end position="1579"/>
    </location>
</feature>
<dbReference type="GO" id="GO:0061630">
    <property type="term" value="F:ubiquitin protein ligase activity"/>
    <property type="evidence" value="ECO:0007669"/>
    <property type="project" value="UniProtKB-UniRule"/>
</dbReference>
<keyword evidence="4 10" id="KW-0479">Metal-binding</keyword>
<dbReference type="Pfam" id="PF18995">
    <property type="entry name" value="PRT6_C"/>
    <property type="match status" value="1"/>
</dbReference>
<evidence type="ECO:0000256" key="11">
    <source>
        <dbReference type="SAM" id="MobiDB-lite"/>
    </source>
</evidence>
<dbReference type="Gene3D" id="3.30.1390.10">
    <property type="match status" value="1"/>
</dbReference>
<keyword evidence="6 10" id="KW-0833">Ubl conjugation pathway</keyword>
<dbReference type="CDD" id="cd19673">
    <property type="entry name" value="UBR-box_UBR3"/>
    <property type="match status" value="1"/>
</dbReference>
<dbReference type="Pfam" id="PF02617">
    <property type="entry name" value="ClpS"/>
    <property type="match status" value="1"/>
</dbReference>
<evidence type="ECO:0000256" key="3">
    <source>
        <dbReference type="ARBA" id="ARBA00022679"/>
    </source>
</evidence>
<dbReference type="InterPro" id="IPR003126">
    <property type="entry name" value="Znf_UBR"/>
</dbReference>
<organism evidence="13 14">
    <name type="scientific">Lagenidium giganteum</name>
    <dbReference type="NCBI Taxonomy" id="4803"/>
    <lineage>
        <taxon>Eukaryota</taxon>
        <taxon>Sar</taxon>
        <taxon>Stramenopiles</taxon>
        <taxon>Oomycota</taxon>
        <taxon>Peronosporomycetes</taxon>
        <taxon>Pythiales</taxon>
        <taxon>Pythiaceae</taxon>
    </lineage>
</organism>
<evidence type="ECO:0000256" key="8">
    <source>
        <dbReference type="ARBA" id="ARBA00046341"/>
    </source>
</evidence>
<evidence type="ECO:0000256" key="5">
    <source>
        <dbReference type="ARBA" id="ARBA00022771"/>
    </source>
</evidence>